<protein>
    <recommendedName>
        <fullName evidence="8">HTH psq-type domain-containing protein</fullName>
    </recommendedName>
</protein>
<dbReference type="Proteomes" id="UP001359485">
    <property type="component" value="Unassembled WGS sequence"/>
</dbReference>
<dbReference type="Pfam" id="PF04218">
    <property type="entry name" value="CENP-B_N"/>
    <property type="match status" value="1"/>
</dbReference>
<dbReference type="EMBL" id="JAWJWF010000003">
    <property type="protein sequence ID" value="KAK6635810.1"/>
    <property type="molecule type" value="Genomic_DNA"/>
</dbReference>
<keyword evidence="3" id="KW-0597">Phosphoprotein</keyword>
<proteinExistence type="predicted"/>
<evidence type="ECO:0000259" key="8">
    <source>
        <dbReference type="PROSITE" id="PS50960"/>
    </source>
</evidence>
<comment type="subcellular location">
    <subcellularLocation>
        <location evidence="1 6">Nucleus</location>
    </subcellularLocation>
</comment>
<feature type="region of interest" description="Disordered" evidence="7">
    <location>
        <begin position="292"/>
        <end position="322"/>
    </location>
</feature>
<evidence type="ECO:0000256" key="2">
    <source>
        <dbReference type="ARBA" id="ARBA00022473"/>
    </source>
</evidence>
<keyword evidence="5" id="KW-0804">Transcription</keyword>
<feature type="domain" description="HTH psq-type" evidence="8">
    <location>
        <begin position="11"/>
        <end position="62"/>
    </location>
</feature>
<gene>
    <name evidence="9" type="ORF">RUM44_001064</name>
</gene>
<dbReference type="InterPro" id="IPR007889">
    <property type="entry name" value="HTH_Psq"/>
</dbReference>
<keyword evidence="4" id="KW-0805">Transcription regulation</keyword>
<evidence type="ECO:0000256" key="7">
    <source>
        <dbReference type="SAM" id="MobiDB-lite"/>
    </source>
</evidence>
<feature type="DNA-binding region" description="H-T-H motif" evidence="6">
    <location>
        <begin position="38"/>
        <end position="58"/>
    </location>
</feature>
<keyword evidence="10" id="KW-1185">Reference proteome</keyword>
<feature type="region of interest" description="Disordered" evidence="7">
    <location>
        <begin position="151"/>
        <end position="173"/>
    </location>
</feature>
<evidence type="ECO:0000256" key="1">
    <source>
        <dbReference type="ARBA" id="ARBA00004123"/>
    </source>
</evidence>
<feature type="region of interest" description="Disordered" evidence="7">
    <location>
        <begin position="1"/>
        <end position="22"/>
    </location>
</feature>
<dbReference type="SUPFAM" id="SSF46689">
    <property type="entry name" value="Homeodomain-like"/>
    <property type="match status" value="1"/>
</dbReference>
<dbReference type="Gene3D" id="1.10.10.10">
    <property type="entry name" value="Winged helix-like DNA-binding domain superfamily/Winged helix DNA-binding domain"/>
    <property type="match status" value="1"/>
</dbReference>
<name>A0ABR1B6M3_POLSC</name>
<dbReference type="InterPro" id="IPR036388">
    <property type="entry name" value="WH-like_DNA-bd_sf"/>
</dbReference>
<dbReference type="InterPro" id="IPR009057">
    <property type="entry name" value="Homeodomain-like_sf"/>
</dbReference>
<accession>A0ABR1B6M3</accession>
<feature type="compositionally biased region" description="Polar residues" evidence="7">
    <location>
        <begin position="293"/>
        <end position="309"/>
    </location>
</feature>
<keyword evidence="2" id="KW-0217">Developmental protein</keyword>
<evidence type="ECO:0000256" key="3">
    <source>
        <dbReference type="ARBA" id="ARBA00022553"/>
    </source>
</evidence>
<dbReference type="PROSITE" id="PS50960">
    <property type="entry name" value="HTH_PSQ"/>
    <property type="match status" value="1"/>
</dbReference>
<reference evidence="9 10" key="1">
    <citation type="submission" date="2023-09" db="EMBL/GenBank/DDBJ databases">
        <title>Genomes of two closely related lineages of the louse Polyplax serrata with different host specificities.</title>
        <authorList>
            <person name="Martinu J."/>
            <person name="Tarabai H."/>
            <person name="Stefka J."/>
            <person name="Hypsa V."/>
        </authorList>
    </citation>
    <scope>NUCLEOTIDE SEQUENCE [LARGE SCALE GENOMIC DNA]</scope>
    <source>
        <strain evidence="9">98ZLc_SE</strain>
    </source>
</reference>
<evidence type="ECO:0000256" key="6">
    <source>
        <dbReference type="PROSITE-ProRule" id="PRU00320"/>
    </source>
</evidence>
<dbReference type="PANTHER" id="PTHR33215:SF13">
    <property type="entry name" value="PROTEIN DISTAL ANTENNA"/>
    <property type="match status" value="1"/>
</dbReference>
<keyword evidence="6" id="KW-0238">DNA-binding</keyword>
<sequence length="376" mass="42190">MTSSVASAITKPPRRSVRSLSVQEKVHAIDRVHEGESKASVARDIGVPESTLRGWCKGEEKLRGIVARSNGGNPSVVDTPSSLDDSFDKTTKLNHVDNQINSTPNQKRDYFSLEEGLNQSSVASKFPKLDKANDVPITDIKVNQRNLESPINFSKNNENELSTRNSYSPTTSANLLKKEETRDIHGVRNPMLPTLAAIASAISNKNQLLYNAYTNGILKDMVPKQEMTSKPLDYCTKVSPRLPHPDVNDALVFWLQSQRDQGTLPMSPLEGRTADSSSWFWKLYKNYGVLPQTFPNQKSNPSNGHNLQGSDEEDEPPATAADAVRHGEKFLRWLECCSDPSVTALQILQFRYLLKNVKECAERRRQVRTRTRSRRK</sequence>
<evidence type="ECO:0000256" key="5">
    <source>
        <dbReference type="ARBA" id="ARBA00023163"/>
    </source>
</evidence>
<dbReference type="InterPro" id="IPR051839">
    <property type="entry name" value="RD_transcriptional_regulator"/>
</dbReference>
<evidence type="ECO:0000313" key="9">
    <source>
        <dbReference type="EMBL" id="KAK6635810.1"/>
    </source>
</evidence>
<evidence type="ECO:0000256" key="4">
    <source>
        <dbReference type="ARBA" id="ARBA00023015"/>
    </source>
</evidence>
<comment type="caution">
    <text evidence="9">The sequence shown here is derived from an EMBL/GenBank/DDBJ whole genome shotgun (WGS) entry which is preliminary data.</text>
</comment>
<keyword evidence="6" id="KW-0539">Nucleus</keyword>
<evidence type="ECO:0000313" key="10">
    <source>
        <dbReference type="Proteomes" id="UP001359485"/>
    </source>
</evidence>
<dbReference type="PANTHER" id="PTHR33215">
    <property type="entry name" value="PROTEIN DISTAL ANTENNA"/>
    <property type="match status" value="1"/>
</dbReference>
<organism evidence="9 10">
    <name type="scientific">Polyplax serrata</name>
    <name type="common">Common mouse louse</name>
    <dbReference type="NCBI Taxonomy" id="468196"/>
    <lineage>
        <taxon>Eukaryota</taxon>
        <taxon>Metazoa</taxon>
        <taxon>Ecdysozoa</taxon>
        <taxon>Arthropoda</taxon>
        <taxon>Hexapoda</taxon>
        <taxon>Insecta</taxon>
        <taxon>Pterygota</taxon>
        <taxon>Neoptera</taxon>
        <taxon>Paraneoptera</taxon>
        <taxon>Psocodea</taxon>
        <taxon>Troctomorpha</taxon>
        <taxon>Phthiraptera</taxon>
        <taxon>Anoplura</taxon>
        <taxon>Polyplacidae</taxon>
        <taxon>Polyplax</taxon>
    </lineage>
</organism>